<organism evidence="2 3">
    <name type="scientific">Plectonema cf. radiosum LEGE 06105</name>
    <dbReference type="NCBI Taxonomy" id="945769"/>
    <lineage>
        <taxon>Bacteria</taxon>
        <taxon>Bacillati</taxon>
        <taxon>Cyanobacteriota</taxon>
        <taxon>Cyanophyceae</taxon>
        <taxon>Oscillatoriophycideae</taxon>
        <taxon>Oscillatoriales</taxon>
        <taxon>Microcoleaceae</taxon>
        <taxon>Plectonema</taxon>
    </lineage>
</organism>
<gene>
    <name evidence="2" type="ORF">IQ247_09540</name>
</gene>
<dbReference type="AlphaFoldDB" id="A0A8J7F7F7"/>
<evidence type="ECO:0000259" key="1">
    <source>
        <dbReference type="Pfam" id="PF26309"/>
    </source>
</evidence>
<dbReference type="Pfam" id="PF26309">
    <property type="entry name" value="DUF8082"/>
    <property type="match status" value="1"/>
</dbReference>
<proteinExistence type="predicted"/>
<feature type="domain" description="DUF8082" evidence="1">
    <location>
        <begin position="41"/>
        <end position="97"/>
    </location>
</feature>
<dbReference type="RefSeq" id="WP_193919324.1">
    <property type="nucleotide sequence ID" value="NZ_JADEWL010000021.1"/>
</dbReference>
<evidence type="ECO:0000313" key="2">
    <source>
        <dbReference type="EMBL" id="MBE9212929.1"/>
    </source>
</evidence>
<dbReference type="EMBL" id="JADEWL010000021">
    <property type="protein sequence ID" value="MBE9212929.1"/>
    <property type="molecule type" value="Genomic_DNA"/>
</dbReference>
<name>A0A8J7F7F7_9CYAN</name>
<sequence>MIEQLLTRLSVKQQIEFHRQIDLLLAQPEVALENEDKIDEEFIGICQQILFELIGPIAPILIQEALIYSNNNLTQFVETLAAEIPDTELRLEFQQRIFNLSAD</sequence>
<comment type="caution">
    <text evidence="2">The sequence shown here is derived from an EMBL/GenBank/DDBJ whole genome shotgun (WGS) entry which is preliminary data.</text>
</comment>
<dbReference type="InterPro" id="IPR058395">
    <property type="entry name" value="DUF8082"/>
</dbReference>
<protein>
    <recommendedName>
        <fullName evidence="1">DUF8082 domain-containing protein</fullName>
    </recommendedName>
</protein>
<evidence type="ECO:0000313" key="3">
    <source>
        <dbReference type="Proteomes" id="UP000620559"/>
    </source>
</evidence>
<reference evidence="2" key="1">
    <citation type="submission" date="2020-10" db="EMBL/GenBank/DDBJ databases">
        <authorList>
            <person name="Castelo-Branco R."/>
            <person name="Eusebio N."/>
            <person name="Adriana R."/>
            <person name="Vieira A."/>
            <person name="Brugerolle De Fraissinette N."/>
            <person name="Rezende De Castro R."/>
            <person name="Schneider M.P."/>
            <person name="Vasconcelos V."/>
            <person name="Leao P.N."/>
        </authorList>
    </citation>
    <scope>NUCLEOTIDE SEQUENCE</scope>
    <source>
        <strain evidence="2">LEGE 06105</strain>
    </source>
</reference>
<accession>A0A8J7F7F7</accession>
<dbReference type="Proteomes" id="UP000620559">
    <property type="component" value="Unassembled WGS sequence"/>
</dbReference>
<keyword evidence="3" id="KW-1185">Reference proteome</keyword>